<keyword evidence="1" id="KW-0378">Hydrolase</keyword>
<evidence type="ECO:0000256" key="3">
    <source>
        <dbReference type="ARBA" id="ARBA00022963"/>
    </source>
</evidence>
<keyword evidence="2" id="KW-0809">Transit peptide</keyword>
<evidence type="ECO:0000313" key="6">
    <source>
        <dbReference type="EMBL" id="MDR6966580.1"/>
    </source>
</evidence>
<keyword evidence="7" id="KW-1185">Reference proteome</keyword>
<dbReference type="EMBL" id="JAVDVI010000002">
    <property type="protein sequence ID" value="MDR6966580.1"/>
    <property type="molecule type" value="Genomic_DNA"/>
</dbReference>
<dbReference type="RefSeq" id="WP_310024240.1">
    <property type="nucleotide sequence ID" value="NZ_JAVDVI010000002.1"/>
</dbReference>
<evidence type="ECO:0000256" key="2">
    <source>
        <dbReference type="ARBA" id="ARBA00022946"/>
    </source>
</evidence>
<keyword evidence="4" id="KW-0443">Lipid metabolism</keyword>
<gene>
    <name evidence="6" type="ORF">J2X31_000578</name>
</gene>
<reference evidence="6 7" key="1">
    <citation type="submission" date="2023-07" db="EMBL/GenBank/DDBJ databases">
        <title>Sorghum-associated microbial communities from plants grown in Nebraska, USA.</title>
        <authorList>
            <person name="Schachtman D."/>
        </authorList>
    </citation>
    <scope>NUCLEOTIDE SEQUENCE [LARGE SCALE GENOMIC DNA]</scope>
    <source>
        <strain evidence="6 7">3773</strain>
    </source>
</reference>
<accession>A0ABU1TKS4</accession>
<dbReference type="Pfam" id="PF01764">
    <property type="entry name" value="Lipase_3"/>
    <property type="match status" value="1"/>
</dbReference>
<dbReference type="PANTHER" id="PTHR31403:SF7">
    <property type="entry name" value="PHOSPHOLIPASE A1-IGAMMA3, CHLOROPLASTIC"/>
    <property type="match status" value="1"/>
</dbReference>
<dbReference type="InterPro" id="IPR002921">
    <property type="entry name" value="Fungal_lipase-type"/>
</dbReference>
<keyword evidence="3" id="KW-0442">Lipid degradation</keyword>
<dbReference type="SUPFAM" id="SSF53474">
    <property type="entry name" value="alpha/beta-Hydrolases"/>
    <property type="match status" value="1"/>
</dbReference>
<dbReference type="InterPro" id="IPR029058">
    <property type="entry name" value="AB_hydrolase_fold"/>
</dbReference>
<evidence type="ECO:0000256" key="1">
    <source>
        <dbReference type="ARBA" id="ARBA00022801"/>
    </source>
</evidence>
<dbReference type="Gene3D" id="3.40.50.1820">
    <property type="entry name" value="alpha/beta hydrolase"/>
    <property type="match status" value="1"/>
</dbReference>
<evidence type="ECO:0000256" key="4">
    <source>
        <dbReference type="ARBA" id="ARBA00023098"/>
    </source>
</evidence>
<comment type="caution">
    <text evidence="6">The sequence shown here is derived from an EMBL/GenBank/DDBJ whole genome shotgun (WGS) entry which is preliminary data.</text>
</comment>
<name>A0ABU1TKS4_9FLAO</name>
<evidence type="ECO:0000259" key="5">
    <source>
        <dbReference type="Pfam" id="PF01764"/>
    </source>
</evidence>
<evidence type="ECO:0000313" key="7">
    <source>
        <dbReference type="Proteomes" id="UP001255185"/>
    </source>
</evidence>
<feature type="domain" description="Fungal lipase-type" evidence="5">
    <location>
        <begin position="14"/>
        <end position="169"/>
    </location>
</feature>
<proteinExistence type="predicted"/>
<dbReference type="Proteomes" id="UP001255185">
    <property type="component" value="Unassembled WGS sequence"/>
</dbReference>
<organism evidence="6 7">
    <name type="scientific">Flavobacterium arsenatis</name>
    <dbReference type="NCBI Taxonomy" id="1484332"/>
    <lineage>
        <taxon>Bacteria</taxon>
        <taxon>Pseudomonadati</taxon>
        <taxon>Bacteroidota</taxon>
        <taxon>Flavobacteriia</taxon>
        <taxon>Flavobacteriales</taxon>
        <taxon>Flavobacteriaceae</taxon>
        <taxon>Flavobacterium</taxon>
    </lineage>
</organism>
<protein>
    <recommendedName>
        <fullName evidence="5">Fungal lipase-type domain-containing protein</fullName>
    </recommendedName>
</protein>
<dbReference type="PANTHER" id="PTHR31403">
    <property type="entry name" value="PHOSPHOLIPASE A1-IBETA2, CHLOROPLASTIC"/>
    <property type="match status" value="1"/>
</dbReference>
<sequence length="293" mass="33594">MNCWELYETEGHNVISIRGTRDKPLSWMANFHAAMIPAIGTLKLTDSLTYDYRFANNPRAGVHVGWAVSCGFLVGDITVKIKEQYAKGVRDFIIFGHSQGAAIAFLMTAQLKYYQTNGTLPEDIQFKTYCSAAPKPGNLYFSYDYEASTQIGWSLTVVNGADWVPELPVTIQSTEDFNLTNPFNNIHEMIKKRPLLERPIMEFVYSELTKYNRKAVKRYQTYLGKFVSKAIAKEVQGFEDPTYMHSNYYVRCGTAVILNPDADYYTHFPDDDKKILVHHNLKAYLYLLEKLKL</sequence>